<evidence type="ECO:0000259" key="8">
    <source>
        <dbReference type="PROSITE" id="PS51469"/>
    </source>
</evidence>
<keyword evidence="5" id="KW-0175">Coiled coil</keyword>
<evidence type="ECO:0000256" key="5">
    <source>
        <dbReference type="SAM" id="Coils"/>
    </source>
</evidence>
<keyword evidence="7" id="KW-0732">Signal</keyword>
<evidence type="ECO:0000256" key="1">
    <source>
        <dbReference type="ARBA" id="ARBA00004308"/>
    </source>
</evidence>
<dbReference type="AlphaFoldDB" id="A0A8S1PN32"/>
<dbReference type="GO" id="GO:0034975">
    <property type="term" value="P:protein folding in endoplasmic reticulum"/>
    <property type="evidence" value="ECO:0007669"/>
    <property type="project" value="TreeGrafter"/>
</dbReference>
<evidence type="ECO:0000256" key="3">
    <source>
        <dbReference type="ARBA" id="ARBA00022989"/>
    </source>
</evidence>
<reference evidence="10" key="1">
    <citation type="submission" date="2021-01" db="EMBL/GenBank/DDBJ databases">
        <authorList>
            <consortium name="Genoscope - CEA"/>
            <person name="William W."/>
        </authorList>
    </citation>
    <scope>NUCLEOTIDE SEQUENCE</scope>
</reference>
<comment type="subcellular location">
    <subcellularLocation>
        <location evidence="1">Endomembrane system</location>
    </subcellularLocation>
</comment>
<dbReference type="GO" id="GO:0005737">
    <property type="term" value="C:cytoplasm"/>
    <property type="evidence" value="ECO:0007669"/>
    <property type="project" value="TreeGrafter"/>
</dbReference>
<protein>
    <recommendedName>
        <fullName evidence="12">CSD domain-containing protein</fullName>
    </recommendedName>
</protein>
<comment type="caution">
    <text evidence="10">The sequence shown here is derived from an EMBL/GenBank/DDBJ whole genome shotgun (WGS) entry which is preliminary data.</text>
</comment>
<dbReference type="CDD" id="cd04458">
    <property type="entry name" value="CSP_CDS"/>
    <property type="match status" value="1"/>
</dbReference>
<feature type="chain" id="PRO_5035735673" description="CSD domain-containing protein" evidence="7">
    <location>
        <begin position="17"/>
        <end position="827"/>
    </location>
</feature>
<feature type="transmembrane region" description="Helical" evidence="6">
    <location>
        <begin position="397"/>
        <end position="418"/>
    </location>
</feature>
<dbReference type="InterPro" id="IPR002059">
    <property type="entry name" value="CSP_DNA-bd"/>
</dbReference>
<dbReference type="EMBL" id="CAJJDM010000126">
    <property type="protein sequence ID" value="CAD8104294.1"/>
    <property type="molecule type" value="Genomic_DNA"/>
</dbReference>
<organism evidence="10 11">
    <name type="scientific">Paramecium primaurelia</name>
    <dbReference type="NCBI Taxonomy" id="5886"/>
    <lineage>
        <taxon>Eukaryota</taxon>
        <taxon>Sar</taxon>
        <taxon>Alveolata</taxon>
        <taxon>Ciliophora</taxon>
        <taxon>Intramacronucleata</taxon>
        <taxon>Oligohymenophorea</taxon>
        <taxon>Peniculida</taxon>
        <taxon>Parameciidae</taxon>
        <taxon>Paramecium</taxon>
    </lineage>
</organism>
<accession>A0A8S1PN32</accession>
<dbReference type="GO" id="GO:0003676">
    <property type="term" value="F:nucleic acid binding"/>
    <property type="evidence" value="ECO:0007669"/>
    <property type="project" value="InterPro"/>
</dbReference>
<dbReference type="InterPro" id="IPR012919">
    <property type="entry name" value="SUN_dom"/>
</dbReference>
<keyword evidence="2 6" id="KW-0812">Transmembrane</keyword>
<evidence type="ECO:0000256" key="4">
    <source>
        <dbReference type="ARBA" id="ARBA00023136"/>
    </source>
</evidence>
<keyword evidence="4 6" id="KW-0472">Membrane</keyword>
<proteinExistence type="predicted"/>
<dbReference type="OMA" id="AGMSKDF"/>
<dbReference type="GO" id="GO:0012505">
    <property type="term" value="C:endomembrane system"/>
    <property type="evidence" value="ECO:0007669"/>
    <property type="project" value="UniProtKB-SubCell"/>
</dbReference>
<keyword evidence="3 6" id="KW-1133">Transmembrane helix</keyword>
<feature type="domain" description="CSD" evidence="9">
    <location>
        <begin position="743"/>
        <end position="819"/>
    </location>
</feature>
<dbReference type="GO" id="GO:0016020">
    <property type="term" value="C:membrane"/>
    <property type="evidence" value="ECO:0007669"/>
    <property type="project" value="InterPro"/>
</dbReference>
<evidence type="ECO:0000256" key="7">
    <source>
        <dbReference type="SAM" id="SignalP"/>
    </source>
</evidence>
<keyword evidence="11" id="KW-1185">Reference proteome</keyword>
<sequence>MKYYLAFLIILVFVYIKRDDLQKLTQIEQIEDIAEKNKKLAEFVNGRQIHDLFLLYAVKMIDSNLKMAYYTLEDTVSSLSNLPTLIYNRIVRESRIQIKSIPSQINFANYFGGATILTKSKQLIGVDNILVDNQETYMITECNQEKLFFIICLKEEIQLETIYFINKEFYSSTIKNFKVFGSIVYPTQAWDFLQAFESEDINDWQSFEFESHFLRYLKIEIIDFHQAEYHCTLTQIRVFGQTVIGDLIQSHKRYKLQLPKIEPIKEEIKQPQRIKMPCSEIINNYSNNNNSTCSYFDYIFDIQQSSIDEIDDQNQYLDVIPFESNQSLFKVTAQNIVILSHNLQLLKEQLQSISNNKKREMENQKQHDYIQQQLLLELTQQRNINSNLEEQIKQLNFLTNVCAICIVILFIGLCLVLINKQNHQGNNRNQQILIQNNNNIPDINTLTPILVNGYSNMNDENQQKQQQQSQKYKKEQYCQLIYIITILFKELKYLIHKQLMFPSKLYDLQLTPSLNKFNSDFQSAKLIESFKQLLIEDDKEIVTSAMDLMKAISYSLYGTWFYWKALSDICQGDDLNTISQQLERKIIIYDICEVEDLKCQVINFGYKKRIYLARYLNYFYVVGKKGTSEKHKLIKDILMDVINEIIGLPIRRHKRSYSDALKYLSDQKDNRTNKLNIKNVPLSPSNISRTSLQMQLLDEINQESDLLLKECNSLINCPSPQNDLLQSLNLNLQEGTNILSNIRYFGTLKFYDEARSYGFIIMDMDGSDLFVHCDDLTKAGMSKDFLRTAKHGNIIRFSFLILEYFGKYNKSRKAVDLQFIQGQPYFI</sequence>
<evidence type="ECO:0000313" key="11">
    <source>
        <dbReference type="Proteomes" id="UP000688137"/>
    </source>
</evidence>
<name>A0A8S1PN32_PARPR</name>
<evidence type="ECO:0000256" key="6">
    <source>
        <dbReference type="SAM" id="Phobius"/>
    </source>
</evidence>
<dbReference type="PANTHER" id="PTHR12953">
    <property type="entry name" value="MEMBRANE PROTEIN CH1 RELATED"/>
    <property type="match status" value="1"/>
</dbReference>
<evidence type="ECO:0000259" key="9">
    <source>
        <dbReference type="PROSITE" id="PS51857"/>
    </source>
</evidence>
<gene>
    <name evidence="10" type="ORF">PPRIM_AZ9-3.1.T1230111</name>
</gene>
<feature type="signal peptide" evidence="7">
    <location>
        <begin position="1"/>
        <end position="16"/>
    </location>
</feature>
<dbReference type="Pfam" id="PF07738">
    <property type="entry name" value="Sad1_UNC"/>
    <property type="match status" value="1"/>
</dbReference>
<feature type="coiled-coil region" evidence="5">
    <location>
        <begin position="336"/>
        <end position="398"/>
    </location>
</feature>
<dbReference type="InterPro" id="IPR045120">
    <property type="entry name" value="Suco/Slp1-like"/>
</dbReference>
<dbReference type="Proteomes" id="UP000688137">
    <property type="component" value="Unassembled WGS sequence"/>
</dbReference>
<dbReference type="PANTHER" id="PTHR12953:SF0">
    <property type="entry name" value="SUN DOMAIN-CONTAINING OSSIFICATION FACTOR"/>
    <property type="match status" value="1"/>
</dbReference>
<evidence type="ECO:0000313" key="10">
    <source>
        <dbReference type="EMBL" id="CAD8104294.1"/>
    </source>
</evidence>
<dbReference type="PROSITE" id="PS51857">
    <property type="entry name" value="CSD_2"/>
    <property type="match status" value="1"/>
</dbReference>
<dbReference type="PROSITE" id="PS51469">
    <property type="entry name" value="SUN"/>
    <property type="match status" value="1"/>
</dbReference>
<evidence type="ECO:0008006" key="12">
    <source>
        <dbReference type="Google" id="ProtNLM"/>
    </source>
</evidence>
<feature type="domain" description="SUN" evidence="8">
    <location>
        <begin position="82"/>
        <end position="243"/>
    </location>
</feature>
<evidence type="ECO:0000256" key="2">
    <source>
        <dbReference type="ARBA" id="ARBA00022692"/>
    </source>
</evidence>